<dbReference type="SMART" id="SM00175">
    <property type="entry name" value="RAB"/>
    <property type="match status" value="1"/>
</dbReference>
<sequence length="232" mass="26054">MLWELPSKLASGAPIDYSDGFALLTTTNQFWKAARRRARAAITMGRQYRIAVLGAPACGKTSLIRRFVSNEYSDVYDPTIEDRFKKTVVFQGSSAQLEIVDTAGKELVSEMLSRYISSADAFMVVYSVGSRKSYEHALYLFSQIARVRGVNSIARMLVAAKCDSDYREVSPEEGNTLSAQLRCSFAEASARSGINVHEIFEEVVSQLRYIETMSQRSQQFYRNSKNPPCCFL</sequence>
<dbReference type="GO" id="GO:0005525">
    <property type="term" value="F:GTP binding"/>
    <property type="evidence" value="ECO:0007669"/>
    <property type="project" value="UniProtKB-KW"/>
</dbReference>
<dbReference type="PANTHER" id="PTHR24070">
    <property type="entry name" value="RAS, DI-RAS, AND RHEB FAMILY MEMBERS OF SMALL GTPASE SUPERFAMILY"/>
    <property type="match status" value="1"/>
</dbReference>
<dbReference type="SMART" id="SM00173">
    <property type="entry name" value="RAS"/>
    <property type="match status" value="1"/>
</dbReference>
<evidence type="ECO:0000256" key="2">
    <source>
        <dbReference type="ARBA" id="ARBA00023134"/>
    </source>
</evidence>
<dbReference type="PROSITE" id="PS51419">
    <property type="entry name" value="RAB"/>
    <property type="match status" value="1"/>
</dbReference>
<dbReference type="GO" id="GO:0016020">
    <property type="term" value="C:membrane"/>
    <property type="evidence" value="ECO:0007669"/>
    <property type="project" value="InterPro"/>
</dbReference>
<dbReference type="InterPro" id="IPR005225">
    <property type="entry name" value="Small_GTP-bd"/>
</dbReference>
<dbReference type="SUPFAM" id="SSF52540">
    <property type="entry name" value="P-loop containing nucleoside triphosphate hydrolases"/>
    <property type="match status" value="1"/>
</dbReference>
<dbReference type="Gene3D" id="3.40.50.300">
    <property type="entry name" value="P-loop containing nucleotide triphosphate hydrolases"/>
    <property type="match status" value="1"/>
</dbReference>
<organism evidence="3 4">
    <name type="scientific">Ancylostoma ceylanicum</name>
    <dbReference type="NCBI Taxonomy" id="53326"/>
    <lineage>
        <taxon>Eukaryota</taxon>
        <taxon>Metazoa</taxon>
        <taxon>Ecdysozoa</taxon>
        <taxon>Nematoda</taxon>
        <taxon>Chromadorea</taxon>
        <taxon>Rhabditida</taxon>
        <taxon>Rhabditina</taxon>
        <taxon>Rhabditomorpha</taxon>
        <taxon>Strongyloidea</taxon>
        <taxon>Ancylostomatidae</taxon>
        <taxon>Ancylostomatinae</taxon>
        <taxon>Ancylostoma</taxon>
    </lineage>
</organism>
<accession>A0A0D6LJ86</accession>
<evidence type="ECO:0000313" key="4">
    <source>
        <dbReference type="Proteomes" id="UP000054495"/>
    </source>
</evidence>
<dbReference type="PROSITE" id="PS51420">
    <property type="entry name" value="RHO"/>
    <property type="match status" value="1"/>
</dbReference>
<dbReference type="NCBIfam" id="TIGR00231">
    <property type="entry name" value="small_GTP"/>
    <property type="match status" value="1"/>
</dbReference>
<dbReference type="EMBL" id="KE125605">
    <property type="protein sequence ID" value="EPB67677.1"/>
    <property type="molecule type" value="Genomic_DNA"/>
</dbReference>
<dbReference type="InterPro" id="IPR001806">
    <property type="entry name" value="Small_GTPase"/>
</dbReference>
<dbReference type="AlphaFoldDB" id="A0A0D6LJ86"/>
<dbReference type="Proteomes" id="UP000054495">
    <property type="component" value="Unassembled WGS sequence"/>
</dbReference>
<gene>
    <name evidence="3" type="ORF">ANCCEY_13233</name>
</gene>
<dbReference type="InterPro" id="IPR027417">
    <property type="entry name" value="P-loop_NTPase"/>
</dbReference>
<keyword evidence="2" id="KW-0342">GTP-binding</keyword>
<reference evidence="3 4" key="1">
    <citation type="submission" date="2013-05" db="EMBL/GenBank/DDBJ databases">
        <title>Draft genome of the parasitic nematode Anyclostoma ceylanicum.</title>
        <authorList>
            <person name="Mitreva M."/>
        </authorList>
    </citation>
    <scope>NUCLEOTIDE SEQUENCE [LARGE SCALE GENOMIC DNA]</scope>
</reference>
<evidence type="ECO:0000313" key="3">
    <source>
        <dbReference type="EMBL" id="EPB67677.1"/>
    </source>
</evidence>
<dbReference type="GO" id="GO:0003924">
    <property type="term" value="F:GTPase activity"/>
    <property type="evidence" value="ECO:0007669"/>
    <property type="project" value="InterPro"/>
</dbReference>
<dbReference type="PROSITE" id="PS51421">
    <property type="entry name" value="RAS"/>
    <property type="match status" value="1"/>
</dbReference>
<keyword evidence="1" id="KW-0547">Nucleotide-binding</keyword>
<proteinExistence type="predicted"/>
<dbReference type="PRINTS" id="PR00449">
    <property type="entry name" value="RASTRNSFRMNG"/>
</dbReference>
<keyword evidence="4" id="KW-1185">Reference proteome</keyword>
<dbReference type="Pfam" id="PF00071">
    <property type="entry name" value="Ras"/>
    <property type="match status" value="1"/>
</dbReference>
<protein>
    <submittedName>
        <fullName evidence="3">Ras family protein</fullName>
    </submittedName>
</protein>
<dbReference type="GO" id="GO:0007165">
    <property type="term" value="P:signal transduction"/>
    <property type="evidence" value="ECO:0007669"/>
    <property type="project" value="InterPro"/>
</dbReference>
<dbReference type="InterPro" id="IPR020849">
    <property type="entry name" value="Small_GTPase_Ras-type"/>
</dbReference>
<dbReference type="SMART" id="SM00174">
    <property type="entry name" value="RHO"/>
    <property type="match status" value="1"/>
</dbReference>
<evidence type="ECO:0000256" key="1">
    <source>
        <dbReference type="ARBA" id="ARBA00022741"/>
    </source>
</evidence>
<name>A0A0D6LJ86_9BILA</name>